<evidence type="ECO:0000256" key="9">
    <source>
        <dbReference type="SAM" id="SignalP"/>
    </source>
</evidence>
<dbReference type="HAMAP" id="MF_00161">
    <property type="entry name" value="LspA"/>
    <property type="match status" value="1"/>
</dbReference>
<evidence type="ECO:0000313" key="12">
    <source>
        <dbReference type="Proteomes" id="UP000728032"/>
    </source>
</evidence>
<dbReference type="GO" id="GO:0004190">
    <property type="term" value="F:aspartic-type endopeptidase activity"/>
    <property type="evidence" value="ECO:0007669"/>
    <property type="project" value="InterPro"/>
</dbReference>
<feature type="transmembrane region" description="Helical" evidence="8">
    <location>
        <begin position="37"/>
        <end position="53"/>
    </location>
</feature>
<keyword evidence="7" id="KW-0697">Rotamase</keyword>
<keyword evidence="1" id="KW-1003">Cell membrane</keyword>
<feature type="domain" description="PPIase FKBP-type" evidence="10">
    <location>
        <begin position="192"/>
        <end position="231"/>
    </location>
</feature>
<dbReference type="EMBL" id="CAJPVJ010000008">
    <property type="protein sequence ID" value="CAG2157378.1"/>
    <property type="molecule type" value="Genomic_DNA"/>
</dbReference>
<dbReference type="OrthoDB" id="10264412at2759"/>
<evidence type="ECO:0000313" key="11">
    <source>
        <dbReference type="EMBL" id="CAD7636485.1"/>
    </source>
</evidence>
<dbReference type="PRINTS" id="PR00781">
    <property type="entry name" value="LIPOSIGPTASE"/>
</dbReference>
<dbReference type="AlphaFoldDB" id="A0A7R9L7L3"/>
<evidence type="ECO:0000256" key="8">
    <source>
        <dbReference type="SAM" id="Phobius"/>
    </source>
</evidence>
<evidence type="ECO:0000256" key="2">
    <source>
        <dbReference type="ARBA" id="ARBA00022670"/>
    </source>
</evidence>
<dbReference type="PROSITE" id="PS00855">
    <property type="entry name" value="SPASE_II"/>
    <property type="match status" value="1"/>
</dbReference>
<keyword evidence="7" id="KW-0413">Isomerase</keyword>
<dbReference type="GO" id="GO:0003755">
    <property type="term" value="F:peptidyl-prolyl cis-trans isomerase activity"/>
    <property type="evidence" value="ECO:0007669"/>
    <property type="project" value="UniProtKB-KW"/>
</dbReference>
<dbReference type="GO" id="GO:0016020">
    <property type="term" value="C:membrane"/>
    <property type="evidence" value="ECO:0007669"/>
    <property type="project" value="InterPro"/>
</dbReference>
<dbReference type="InterPro" id="IPR048261">
    <property type="entry name" value="SlpA/SlyD-like_ins_sf"/>
</dbReference>
<feature type="signal peptide" evidence="9">
    <location>
        <begin position="1"/>
        <end position="21"/>
    </location>
</feature>
<keyword evidence="9" id="KW-0732">Signal</keyword>
<evidence type="ECO:0000256" key="5">
    <source>
        <dbReference type="ARBA" id="ARBA00022989"/>
    </source>
</evidence>
<protein>
    <recommendedName>
        <fullName evidence="7">peptidylprolyl isomerase</fullName>
        <ecNumber evidence="7">5.2.1.8</ecNumber>
    </recommendedName>
</protein>
<feature type="transmembrane region" description="Helical" evidence="8">
    <location>
        <begin position="126"/>
        <end position="144"/>
    </location>
</feature>
<dbReference type="NCBIfam" id="TIGR00077">
    <property type="entry name" value="lspA"/>
    <property type="match status" value="1"/>
</dbReference>
<dbReference type="EC" id="5.2.1.8" evidence="7"/>
<evidence type="ECO:0000256" key="1">
    <source>
        <dbReference type="ARBA" id="ARBA00022475"/>
    </source>
</evidence>
<dbReference type="PROSITE" id="PS50059">
    <property type="entry name" value="FKBP_PPIASE"/>
    <property type="match status" value="1"/>
</dbReference>
<dbReference type="PANTHER" id="PTHR33695:SF1">
    <property type="entry name" value="LIPOPROTEIN SIGNAL PEPTIDASE"/>
    <property type="match status" value="1"/>
</dbReference>
<dbReference type="EMBL" id="OC914833">
    <property type="protein sequence ID" value="CAD7636485.1"/>
    <property type="molecule type" value="Genomic_DNA"/>
</dbReference>
<dbReference type="InterPro" id="IPR001872">
    <property type="entry name" value="Peptidase_A8"/>
</dbReference>
<dbReference type="GO" id="GO:0006508">
    <property type="term" value="P:proteolysis"/>
    <property type="evidence" value="ECO:0007669"/>
    <property type="project" value="UniProtKB-KW"/>
</dbReference>
<organism evidence="11">
    <name type="scientific">Oppiella nova</name>
    <dbReference type="NCBI Taxonomy" id="334625"/>
    <lineage>
        <taxon>Eukaryota</taxon>
        <taxon>Metazoa</taxon>
        <taxon>Ecdysozoa</taxon>
        <taxon>Arthropoda</taxon>
        <taxon>Chelicerata</taxon>
        <taxon>Arachnida</taxon>
        <taxon>Acari</taxon>
        <taxon>Acariformes</taxon>
        <taxon>Sarcoptiformes</taxon>
        <taxon>Oribatida</taxon>
        <taxon>Brachypylina</taxon>
        <taxon>Oppioidea</taxon>
        <taxon>Oppiidae</taxon>
        <taxon>Oppiella</taxon>
    </lineage>
</organism>
<proteinExistence type="inferred from homology"/>
<feature type="transmembrane region" description="Helical" evidence="8">
    <location>
        <begin position="98"/>
        <end position="119"/>
    </location>
</feature>
<evidence type="ECO:0000256" key="4">
    <source>
        <dbReference type="ARBA" id="ARBA00022801"/>
    </source>
</evidence>
<dbReference type="Proteomes" id="UP000728032">
    <property type="component" value="Unassembled WGS sequence"/>
</dbReference>
<name>A0A7R9L7L3_9ACAR</name>
<dbReference type="Gene3D" id="2.40.10.330">
    <property type="match status" value="1"/>
</dbReference>
<dbReference type="Pfam" id="PF01252">
    <property type="entry name" value="Peptidase_A8"/>
    <property type="match status" value="1"/>
</dbReference>
<keyword evidence="2" id="KW-0645">Protease</keyword>
<keyword evidence="4" id="KW-0378">Hydrolase</keyword>
<evidence type="ECO:0000256" key="6">
    <source>
        <dbReference type="ARBA" id="ARBA00023136"/>
    </source>
</evidence>
<evidence type="ECO:0000256" key="3">
    <source>
        <dbReference type="ARBA" id="ARBA00022692"/>
    </source>
</evidence>
<keyword evidence="5 8" id="KW-1133">Transmembrane helix</keyword>
<dbReference type="SUPFAM" id="SSF54534">
    <property type="entry name" value="FKBP-like"/>
    <property type="match status" value="1"/>
</dbReference>
<keyword evidence="6 8" id="KW-0472">Membrane</keyword>
<keyword evidence="12" id="KW-1185">Reference proteome</keyword>
<gene>
    <name evidence="11" type="ORF">ONB1V03_LOCUS214</name>
</gene>
<evidence type="ECO:0000259" key="10">
    <source>
        <dbReference type="PROSITE" id="PS50059"/>
    </source>
</evidence>
<feature type="chain" id="PRO_5035680062" description="peptidylprolyl isomerase" evidence="9">
    <location>
        <begin position="22"/>
        <end position="357"/>
    </location>
</feature>
<reference evidence="11" key="1">
    <citation type="submission" date="2020-11" db="EMBL/GenBank/DDBJ databases">
        <authorList>
            <person name="Tran Van P."/>
        </authorList>
    </citation>
    <scope>NUCLEOTIDE SEQUENCE</scope>
</reference>
<dbReference type="Gene3D" id="3.10.50.40">
    <property type="match status" value="1"/>
</dbReference>
<dbReference type="InterPro" id="IPR001179">
    <property type="entry name" value="PPIase_FKBP_dom"/>
</dbReference>
<keyword evidence="3 8" id="KW-0812">Transmembrane</keyword>
<sequence length="357" mass="40039">MHIQGFVLVVLLTFLQVKVKRENMPNPQNKKGLLQFYPHNLMWLGLSVLAIIIDQWTKNIASAELTYAQPVPVLPFLNWTLLHNYGAAFSFLSDAGGWQHYLFTGLAGVVSIIFIFWLMRMPKTTLILPAAIALILGGALGNLIDRVTLVVFLHSTLPIVRSLSKSIVFNVRKRKMTEQMINPNDETRVADGSKVELHFSVAIESGVEIDNTRSREEPVSLVIGDGSLLPGDRRTVSLPPEDAFGPWNSENVQKFDTVKFEQRPVEGHMIEFEDKAKQSLFGVVKTVGEDITEVDFNHPLAVTPAGQQGVKIISRQSKIHSSLHMDRRCIKQRNRKLSISNEHTNFCTSQNNAFSTL</sequence>
<comment type="catalytic activity">
    <reaction evidence="7">
        <text>[protein]-peptidylproline (omega=180) = [protein]-peptidylproline (omega=0)</text>
        <dbReference type="Rhea" id="RHEA:16237"/>
        <dbReference type="Rhea" id="RHEA-COMP:10747"/>
        <dbReference type="Rhea" id="RHEA-COMP:10748"/>
        <dbReference type="ChEBI" id="CHEBI:83833"/>
        <dbReference type="ChEBI" id="CHEBI:83834"/>
        <dbReference type="EC" id="5.2.1.8"/>
    </reaction>
</comment>
<accession>A0A7R9L7L3</accession>
<dbReference type="PANTHER" id="PTHR33695">
    <property type="entry name" value="LIPOPROTEIN SIGNAL PEPTIDASE"/>
    <property type="match status" value="1"/>
</dbReference>
<evidence type="ECO:0000256" key="7">
    <source>
        <dbReference type="PROSITE-ProRule" id="PRU00277"/>
    </source>
</evidence>
<dbReference type="Pfam" id="PF00254">
    <property type="entry name" value="FKBP_C"/>
    <property type="match status" value="1"/>
</dbReference>
<dbReference type="InterPro" id="IPR046357">
    <property type="entry name" value="PPIase_dom_sf"/>
</dbReference>